<dbReference type="InterPro" id="IPR056913">
    <property type="entry name" value="TRAPPC10/Trs130_N"/>
</dbReference>
<dbReference type="OrthoDB" id="10256906at2759"/>
<keyword evidence="4" id="KW-1185">Reference proteome</keyword>
<dbReference type="InterPro" id="IPR045126">
    <property type="entry name" value="TRAPPC10/Trs130"/>
</dbReference>
<organism evidence="3 4">
    <name type="scientific">Monoraphidium neglectum</name>
    <dbReference type="NCBI Taxonomy" id="145388"/>
    <lineage>
        <taxon>Eukaryota</taxon>
        <taxon>Viridiplantae</taxon>
        <taxon>Chlorophyta</taxon>
        <taxon>core chlorophytes</taxon>
        <taxon>Chlorophyceae</taxon>
        <taxon>CS clade</taxon>
        <taxon>Sphaeropleales</taxon>
        <taxon>Selenastraceae</taxon>
        <taxon>Monoraphidium</taxon>
    </lineage>
</organism>
<dbReference type="STRING" id="145388.A0A0D2NJ47"/>
<dbReference type="GO" id="GO:0005829">
    <property type="term" value="C:cytosol"/>
    <property type="evidence" value="ECO:0007669"/>
    <property type="project" value="GOC"/>
</dbReference>
<feature type="compositionally biased region" description="Gly residues" evidence="1">
    <location>
        <begin position="353"/>
        <end position="382"/>
    </location>
</feature>
<feature type="compositionally biased region" description="Polar residues" evidence="1">
    <location>
        <begin position="491"/>
        <end position="507"/>
    </location>
</feature>
<evidence type="ECO:0000313" key="3">
    <source>
        <dbReference type="EMBL" id="KIZ04931.1"/>
    </source>
</evidence>
<accession>A0A0D2NJ47</accession>
<feature type="region of interest" description="Disordered" evidence="1">
    <location>
        <begin position="485"/>
        <end position="526"/>
    </location>
</feature>
<evidence type="ECO:0000313" key="4">
    <source>
        <dbReference type="Proteomes" id="UP000054498"/>
    </source>
</evidence>
<dbReference type="GO" id="GO:1990071">
    <property type="term" value="C:TRAPPII protein complex"/>
    <property type="evidence" value="ECO:0007669"/>
    <property type="project" value="InterPro"/>
</dbReference>
<gene>
    <name evidence="3" type="ORF">MNEG_3022</name>
</gene>
<feature type="region of interest" description="Disordered" evidence="1">
    <location>
        <begin position="326"/>
        <end position="383"/>
    </location>
</feature>
<name>A0A0D2NJ47_9CHLO</name>
<evidence type="ECO:0000256" key="1">
    <source>
        <dbReference type="SAM" id="MobiDB-lite"/>
    </source>
</evidence>
<feature type="compositionally biased region" description="Low complexity" evidence="1">
    <location>
        <begin position="326"/>
        <end position="352"/>
    </location>
</feature>
<dbReference type="KEGG" id="mng:MNEG_3022"/>
<feature type="domain" description="TRAPPC10/Trs130 N-terminal" evidence="2">
    <location>
        <begin position="248"/>
        <end position="323"/>
    </location>
</feature>
<dbReference type="PANTHER" id="PTHR13251">
    <property type="entry name" value="EPILEPSY HOLOPROSENCEPHALY CANDIDATE 1/TMEM1"/>
    <property type="match status" value="1"/>
</dbReference>
<dbReference type="PANTHER" id="PTHR13251:SF3">
    <property type="entry name" value="TRAFFICKING PROTEIN PARTICLE COMPLEX SUBUNIT 10"/>
    <property type="match status" value="1"/>
</dbReference>
<dbReference type="GeneID" id="25735900"/>
<dbReference type="Proteomes" id="UP000054498">
    <property type="component" value="Unassembled WGS sequence"/>
</dbReference>
<sequence length="526" mass="56031">MEEELGGNFVIAVDELGVTGLWTTIKDLLEARTPLQGLMLSNKFGKPTQVPKLPLTYVLSNDKRLQRLRPFSHSPVTWFRNPYTHVILLLAVAAAGQGQGRGAAARRRAAGQLLGAGARRTADQLGANVSTADVTEYKSTTRAMVKRATLEIERDWGSPGVSSEWLVLYVRPFELDASDRGARKVFERLKDDFASKKRERVVRLDVPLRAFDPGAAASRRGAAGAGAGGLAPPPPAGVAGLEDWDAALRDALKAGFEARQAGYDSEVRKLLNERREPSWSFTTLYLVKDSFALMLEGAGLWEDAFQEYVELETCYLDTLESSASLTASGSGSSAQGPGGAAAAAPPTPPAGGASLGRDGGGGGGGAAGSVQGQPGGGGGGGSTAVRQSAFDFGVGEGDDVAVLLTTSWRTMRRAVLKRNGVPEFPFRQYLFAAQARALLHLNRPLDVAERGLMFVQTVLQLLAEREAADVIRPWFKEHACRGTGEGFGGISAQQQQPLRTRSNTPRSSYPAADRPRNTHAATSFPN</sequence>
<dbReference type="EMBL" id="KK100584">
    <property type="protein sequence ID" value="KIZ04931.1"/>
    <property type="molecule type" value="Genomic_DNA"/>
</dbReference>
<dbReference type="AlphaFoldDB" id="A0A0D2NJ47"/>
<dbReference type="GO" id="GO:0034498">
    <property type="term" value="P:early endosome to Golgi transport"/>
    <property type="evidence" value="ECO:0007669"/>
    <property type="project" value="TreeGrafter"/>
</dbReference>
<dbReference type="RefSeq" id="XP_013903950.1">
    <property type="nucleotide sequence ID" value="XM_014048496.1"/>
</dbReference>
<dbReference type="GO" id="GO:0006891">
    <property type="term" value="P:intra-Golgi vesicle-mediated transport"/>
    <property type="evidence" value="ECO:0007669"/>
    <property type="project" value="TreeGrafter"/>
</dbReference>
<proteinExistence type="predicted"/>
<evidence type="ECO:0000259" key="2">
    <source>
        <dbReference type="Pfam" id="PF23036"/>
    </source>
</evidence>
<protein>
    <recommendedName>
        <fullName evidence="2">TRAPPC10/Trs130 N-terminal domain-containing protein</fullName>
    </recommendedName>
</protein>
<dbReference type="Pfam" id="PF23036">
    <property type="entry name" value="TRAPPC10_1st"/>
    <property type="match status" value="1"/>
</dbReference>
<reference evidence="3 4" key="1">
    <citation type="journal article" date="2013" name="BMC Genomics">
        <title>Reconstruction of the lipid metabolism for the microalga Monoraphidium neglectum from its genome sequence reveals characteristics suitable for biofuel production.</title>
        <authorList>
            <person name="Bogen C."/>
            <person name="Al-Dilaimi A."/>
            <person name="Albersmeier A."/>
            <person name="Wichmann J."/>
            <person name="Grundmann M."/>
            <person name="Rupp O."/>
            <person name="Lauersen K.J."/>
            <person name="Blifernez-Klassen O."/>
            <person name="Kalinowski J."/>
            <person name="Goesmann A."/>
            <person name="Mussgnug J.H."/>
            <person name="Kruse O."/>
        </authorList>
    </citation>
    <scope>NUCLEOTIDE SEQUENCE [LARGE SCALE GENOMIC DNA]</scope>
    <source>
        <strain evidence="3 4">SAG 48.87</strain>
    </source>
</reference>